<keyword evidence="3" id="KW-1185">Reference proteome</keyword>
<comment type="caution">
    <text evidence="2">The sequence shown here is derived from an EMBL/GenBank/DDBJ whole genome shotgun (WGS) entry which is preliminary data.</text>
</comment>
<feature type="region of interest" description="Disordered" evidence="1">
    <location>
        <begin position="764"/>
        <end position="793"/>
    </location>
</feature>
<evidence type="ECO:0000313" key="2">
    <source>
        <dbReference type="EMBL" id="KAK0523819.1"/>
    </source>
</evidence>
<feature type="compositionally biased region" description="Basic and acidic residues" evidence="1">
    <location>
        <begin position="454"/>
        <end position="470"/>
    </location>
</feature>
<feature type="region of interest" description="Disordered" evidence="1">
    <location>
        <begin position="1"/>
        <end position="61"/>
    </location>
</feature>
<feature type="compositionally biased region" description="Basic residues" evidence="1">
    <location>
        <begin position="861"/>
        <end position="871"/>
    </location>
</feature>
<name>A0AAN6JIF8_9BASI</name>
<feature type="compositionally biased region" description="Polar residues" evidence="1">
    <location>
        <begin position="766"/>
        <end position="787"/>
    </location>
</feature>
<feature type="compositionally biased region" description="Low complexity" evidence="1">
    <location>
        <begin position="442"/>
        <end position="453"/>
    </location>
</feature>
<dbReference type="EMBL" id="JAPDMQ010000487">
    <property type="protein sequence ID" value="KAK0523819.1"/>
    <property type="molecule type" value="Genomic_DNA"/>
</dbReference>
<feature type="compositionally biased region" description="Low complexity" evidence="1">
    <location>
        <begin position="95"/>
        <end position="117"/>
    </location>
</feature>
<feature type="compositionally biased region" description="Polar residues" evidence="1">
    <location>
        <begin position="395"/>
        <end position="404"/>
    </location>
</feature>
<evidence type="ECO:0000313" key="3">
    <source>
        <dbReference type="Proteomes" id="UP001176521"/>
    </source>
</evidence>
<feature type="compositionally biased region" description="Low complexity" evidence="1">
    <location>
        <begin position="359"/>
        <end position="370"/>
    </location>
</feature>
<dbReference type="Proteomes" id="UP001176521">
    <property type="component" value="Unassembled WGS sequence"/>
</dbReference>
<evidence type="ECO:0000256" key="1">
    <source>
        <dbReference type="SAM" id="MobiDB-lite"/>
    </source>
</evidence>
<feature type="compositionally biased region" description="Low complexity" evidence="1">
    <location>
        <begin position="295"/>
        <end position="308"/>
    </location>
</feature>
<feature type="compositionally biased region" description="Acidic residues" evidence="1">
    <location>
        <begin position="37"/>
        <end position="46"/>
    </location>
</feature>
<feature type="compositionally biased region" description="Basic and acidic residues" evidence="1">
    <location>
        <begin position="423"/>
        <end position="438"/>
    </location>
</feature>
<feature type="compositionally biased region" description="Basic residues" evidence="1">
    <location>
        <begin position="278"/>
        <end position="287"/>
    </location>
</feature>
<feature type="region of interest" description="Disordered" evidence="1">
    <location>
        <begin position="84"/>
        <end position="161"/>
    </location>
</feature>
<gene>
    <name evidence="2" type="ORF">OC842_006020</name>
</gene>
<accession>A0AAN6JIF8</accession>
<reference evidence="2" key="1">
    <citation type="journal article" date="2023" name="PhytoFront">
        <title>Draft Genome Resources of Seven Strains of Tilletia horrida, Causal Agent of Kernel Smut of Rice.</title>
        <authorList>
            <person name="Khanal S."/>
            <person name="Antony Babu S."/>
            <person name="Zhou X.G."/>
        </authorList>
    </citation>
    <scope>NUCLEOTIDE SEQUENCE</scope>
    <source>
        <strain evidence="2">TX3</strain>
    </source>
</reference>
<organism evidence="2 3">
    <name type="scientific">Tilletia horrida</name>
    <dbReference type="NCBI Taxonomy" id="155126"/>
    <lineage>
        <taxon>Eukaryota</taxon>
        <taxon>Fungi</taxon>
        <taxon>Dikarya</taxon>
        <taxon>Basidiomycota</taxon>
        <taxon>Ustilaginomycotina</taxon>
        <taxon>Exobasidiomycetes</taxon>
        <taxon>Tilletiales</taxon>
        <taxon>Tilletiaceae</taxon>
        <taxon>Tilletia</taxon>
    </lineage>
</organism>
<dbReference type="AlphaFoldDB" id="A0AAN6JIF8"/>
<feature type="region of interest" description="Disordered" evidence="1">
    <location>
        <begin position="846"/>
        <end position="871"/>
    </location>
</feature>
<protein>
    <submittedName>
        <fullName evidence="2">Uncharacterized protein</fullName>
    </submittedName>
</protein>
<sequence length="871" mass="95253">MTMSARQPRPPPALDDDDLDDDEVEQQTSSQSRLEPEDGEEQDDFDPGALDPGMFVPGLTPEQIAAIPLGVLRAHHPDLMKDGSEVDAQASSSKASTLRGRARSSARSDATADTQSARRMPPPVPGYQLYKISLVPPNGDESDVDAEAEPTRSRESLTSPQWTRADAAAIKETFGKLDCTVYEDGTRIRKDDKLAIETAMRLMFAFLWTMDVGDDLEDEKRNYRFWLKNFGWLLVRMAKKLELQFPILGWCENHYKALKWIEMFIKSHNQMVTEKERKRAVKKKQKEMKRGGQVSSSRTTKAAAIASKTKGKRKARKLDSDLDSDAPDDDEEEEEYEDEDEDESPRKKRKNAQAQIPRKAMATAVMKTKACSQAKSADDDKNVFSEDDDLPPVRQRNQNESASSGKRRANPGPSAFEADDWQGEERSALKGRTGEWEGMKNATSSHASSSSAARDLERMPKSLLIPKKDAFPSQIDGGQLKRSQASNKKAASAAITKQMQHSALADGLSDSDKENAASSLPSKLGKCARQSSSSASTAYQMKYTPASSRGLIMPSSSLLRSATPGSSAVAAASSVERLGTSVASFKTDWSCTSLSPNVATIRDALSRFSDLEEVELVRSALTTLDTAQSCGIDPKMGGDEDFLKWVEDLEDLTVTEEADEDELGGQFGHRAIGRWTSWHTALADISIWGNTRNACRLLAALLRAWAMARAQMEQATPKQTGDPLIHNHIGEVCQLIESAFGLPQAQKKAKKAATGTTQGETIMGEASSSQAAAQTIESQAAPQTSKASGKVSEARMRRLGQKRAIKILDLADIVVQDKRKALDMLISAWQNGTVTLTPTQIGQAELNKPIEGSVTPAAPPKSKRKPPAYDQ</sequence>
<feature type="region of interest" description="Disordered" evidence="1">
    <location>
        <begin position="275"/>
        <end position="531"/>
    </location>
</feature>
<proteinExistence type="predicted"/>
<feature type="compositionally biased region" description="Low complexity" evidence="1">
    <location>
        <begin position="481"/>
        <end position="494"/>
    </location>
</feature>
<feature type="compositionally biased region" description="Acidic residues" evidence="1">
    <location>
        <begin position="14"/>
        <end position="25"/>
    </location>
</feature>
<feature type="compositionally biased region" description="Acidic residues" evidence="1">
    <location>
        <begin position="321"/>
        <end position="343"/>
    </location>
</feature>